<dbReference type="InterPro" id="IPR010994">
    <property type="entry name" value="RuvA_2-like"/>
</dbReference>
<dbReference type="GO" id="GO:0004527">
    <property type="term" value="F:exonuclease activity"/>
    <property type="evidence" value="ECO:0007669"/>
    <property type="project" value="UniProtKB-KW"/>
</dbReference>
<evidence type="ECO:0000313" key="2">
    <source>
        <dbReference type="EMBL" id="MBG9376553.1"/>
    </source>
</evidence>
<proteinExistence type="predicted"/>
<keyword evidence="2" id="KW-0269">Exonuclease</keyword>
<dbReference type="GO" id="GO:0008270">
    <property type="term" value="F:zinc ion binding"/>
    <property type="evidence" value="ECO:0007669"/>
    <property type="project" value="TreeGrafter"/>
</dbReference>
<dbReference type="AlphaFoldDB" id="A0A931E7K7"/>
<dbReference type="SUPFAM" id="SSF89550">
    <property type="entry name" value="PHP domain-like"/>
    <property type="match status" value="1"/>
</dbReference>
<dbReference type="Pfam" id="PF14716">
    <property type="entry name" value="HHH_8"/>
    <property type="match status" value="1"/>
</dbReference>
<dbReference type="SUPFAM" id="SSF47781">
    <property type="entry name" value="RuvA domain 2-like"/>
    <property type="match status" value="1"/>
</dbReference>
<dbReference type="EMBL" id="JADWYR010000001">
    <property type="protein sequence ID" value="MBG9376553.1"/>
    <property type="molecule type" value="Genomic_DNA"/>
</dbReference>
<dbReference type="InterPro" id="IPR016195">
    <property type="entry name" value="Pol/histidinol_Pase-like"/>
</dbReference>
<dbReference type="GO" id="GO:0005829">
    <property type="term" value="C:cytosol"/>
    <property type="evidence" value="ECO:0007669"/>
    <property type="project" value="TreeGrafter"/>
</dbReference>
<dbReference type="Gene3D" id="1.10.150.110">
    <property type="entry name" value="DNA polymerase beta, N-terminal domain-like"/>
    <property type="match status" value="1"/>
</dbReference>
<accession>A0A931E7K7</accession>
<dbReference type="InterPro" id="IPR003141">
    <property type="entry name" value="Pol/His_phosphatase_N"/>
</dbReference>
<dbReference type="InterPro" id="IPR022311">
    <property type="entry name" value="PolX-like"/>
</dbReference>
<keyword evidence="2" id="KW-0540">Nuclease</keyword>
<dbReference type="CDD" id="cd07436">
    <property type="entry name" value="PHP_PolX"/>
    <property type="match status" value="1"/>
</dbReference>
<dbReference type="Pfam" id="PF02811">
    <property type="entry name" value="PHP"/>
    <property type="match status" value="1"/>
</dbReference>
<protein>
    <submittedName>
        <fullName evidence="2">DNA polymerase/3'-5' exonuclease PolX</fullName>
    </submittedName>
</protein>
<dbReference type="PANTHER" id="PTHR36928:SF1">
    <property type="entry name" value="PHOSPHATASE YCDX-RELATED"/>
    <property type="match status" value="1"/>
</dbReference>
<dbReference type="PIRSF" id="PIRSF005047">
    <property type="entry name" value="UCP005047_YshC"/>
    <property type="match status" value="1"/>
</dbReference>
<dbReference type="SMART" id="SM00481">
    <property type="entry name" value="POLIIIAc"/>
    <property type="match status" value="1"/>
</dbReference>
<dbReference type="InterPro" id="IPR027421">
    <property type="entry name" value="DNA_pol_lamdba_lyase_dom_sf"/>
</dbReference>
<dbReference type="Gene3D" id="1.10.150.20">
    <property type="entry name" value="5' to 3' exonuclease, C-terminal subdomain"/>
    <property type="match status" value="1"/>
</dbReference>
<dbReference type="PANTHER" id="PTHR36928">
    <property type="entry name" value="PHOSPHATASE YCDX-RELATED"/>
    <property type="match status" value="1"/>
</dbReference>
<dbReference type="Proteomes" id="UP000628448">
    <property type="component" value="Unassembled WGS sequence"/>
</dbReference>
<dbReference type="InterPro" id="IPR004013">
    <property type="entry name" value="PHP_dom"/>
</dbReference>
<feature type="domain" description="Polymerase/histidinol phosphatase N-terminal" evidence="1">
    <location>
        <begin position="314"/>
        <end position="393"/>
    </location>
</feature>
<dbReference type="Gene3D" id="3.20.20.140">
    <property type="entry name" value="Metal-dependent hydrolases"/>
    <property type="match status" value="1"/>
</dbReference>
<sequence length="552" mass="62584">MDNYTIADNFSLLAKLMDIHGENSFKTKSYSSAAFTIEKLPVELATLPAEKIFAIKGVGENIGKKIIEQITTGRLELLDEYIEKTPPGIQEMMTIKGIGPKKIAVIWKELEVESLGELLYACNENRLTLYKGFGEKTQQNIKESIEFFLSNKGSYLFAQIEQYAAQVDDKLKTVFKDQQFELAGDFRRHLEIIEKIEWVTTTDTKTLRDFFIANEFEIVVNAATESAFKGKENVLLVFYHSTPQKFYQTLFEKSCSPEFLEAWVDMTAFNETYTSEADIFLSCNKPVVPAFLRERKTILNSTIPEVIQANDITGIIHCHSKWSDGANTLADMALAAKNKGLQFLVISDHSKTAFYAQGLTEDRLIAQHKEIDELNARLLPFKIYKSIESDILNDGSLDYSKDVLESFDLVIASVHANLKMKEDKAMMRLINAIENPYTTILGHMTGRLLLSRSGYPVDHKKIIDACAANNVVIELNAHPKRLDIDWRWLHYCLEKNVLISIDPDAHSIEGFNDVRYGVMAAQKGGITKERNLSSFSLADFEAFLAQQRTKRT</sequence>
<name>A0A931E7K7_9BACT</name>
<organism evidence="2 3">
    <name type="scientific">Panacibacter microcysteis</name>
    <dbReference type="NCBI Taxonomy" id="2793269"/>
    <lineage>
        <taxon>Bacteria</taxon>
        <taxon>Pseudomonadati</taxon>
        <taxon>Bacteroidota</taxon>
        <taxon>Chitinophagia</taxon>
        <taxon>Chitinophagales</taxon>
        <taxon>Chitinophagaceae</taxon>
        <taxon>Panacibacter</taxon>
    </lineage>
</organism>
<dbReference type="SUPFAM" id="SSF47802">
    <property type="entry name" value="DNA polymerase beta, N-terminal domain-like"/>
    <property type="match status" value="1"/>
</dbReference>
<reference evidence="2" key="1">
    <citation type="submission" date="2020-11" db="EMBL/GenBank/DDBJ databases">
        <title>Bacterial whole genome sequence for Panacibacter sp. DH6.</title>
        <authorList>
            <person name="Le V."/>
            <person name="Ko S."/>
            <person name="Ahn C.-Y."/>
            <person name="Oh H.-M."/>
        </authorList>
    </citation>
    <scope>NUCLEOTIDE SEQUENCE</scope>
    <source>
        <strain evidence="2">DH6</strain>
    </source>
</reference>
<dbReference type="RefSeq" id="WP_196990560.1">
    <property type="nucleotide sequence ID" value="NZ_JADWYR010000001.1"/>
</dbReference>
<dbReference type="Pfam" id="PF14520">
    <property type="entry name" value="HHH_5"/>
    <property type="match status" value="1"/>
</dbReference>
<dbReference type="InterPro" id="IPR047967">
    <property type="entry name" value="PolX_PHP"/>
</dbReference>
<evidence type="ECO:0000259" key="1">
    <source>
        <dbReference type="SMART" id="SM00481"/>
    </source>
</evidence>
<dbReference type="GO" id="GO:0042578">
    <property type="term" value="F:phosphoric ester hydrolase activity"/>
    <property type="evidence" value="ECO:0007669"/>
    <property type="project" value="TreeGrafter"/>
</dbReference>
<dbReference type="InterPro" id="IPR010996">
    <property type="entry name" value="HHH_MUS81"/>
</dbReference>
<keyword evidence="3" id="KW-1185">Reference proteome</keyword>
<dbReference type="InterPro" id="IPR050243">
    <property type="entry name" value="PHP_phosphatase"/>
</dbReference>
<comment type="caution">
    <text evidence="2">The sequence shown here is derived from an EMBL/GenBank/DDBJ whole genome shotgun (WGS) entry which is preliminary data.</text>
</comment>
<gene>
    <name evidence="2" type="ORF">I5907_09930</name>
</gene>
<keyword evidence="2" id="KW-0378">Hydrolase</keyword>
<evidence type="ECO:0000313" key="3">
    <source>
        <dbReference type="Proteomes" id="UP000628448"/>
    </source>
</evidence>